<evidence type="ECO:0000313" key="2">
    <source>
        <dbReference type="EMBL" id="TYP75120.1"/>
    </source>
</evidence>
<proteinExistence type="predicted"/>
<reference evidence="2 3" key="1">
    <citation type="submission" date="2019-07" db="EMBL/GenBank/DDBJ databases">
        <title>Genomic Encyclopedia of Archaeal and Bacterial Type Strains, Phase II (KMG-II): from individual species to whole genera.</title>
        <authorList>
            <person name="Goeker M."/>
        </authorList>
    </citation>
    <scope>NUCLEOTIDE SEQUENCE [LARGE SCALE GENOMIC DNA]</scope>
    <source>
        <strain evidence="2 3">DSM 17527</strain>
    </source>
</reference>
<dbReference type="Gene3D" id="3.10.450.50">
    <property type="match status" value="1"/>
</dbReference>
<evidence type="ECO:0000259" key="1">
    <source>
        <dbReference type="Pfam" id="PF20409"/>
    </source>
</evidence>
<dbReference type="Proteomes" id="UP000324376">
    <property type="component" value="Unassembled WGS sequence"/>
</dbReference>
<accession>A0A5S5C9V8</accession>
<dbReference type="AlphaFoldDB" id="A0A5S5C9V8"/>
<dbReference type="EMBL" id="VNHU01000003">
    <property type="protein sequence ID" value="TYP75120.1"/>
    <property type="molecule type" value="Genomic_DNA"/>
</dbReference>
<sequence length="123" mass="14058">MNTNQVAHRLVELCRKGENMQAIKELYDQNIVSREMPGLPNEVIKGKDAVTKKSEDWYDNVEEYHGGDISDPLVAENHFSCKMSFDCTFKGQGRMQMEELGVFTVNNGKIVEEQFYYAMPVTA</sequence>
<dbReference type="RefSeq" id="WP_148782120.1">
    <property type="nucleotide sequence ID" value="NZ_VNHU01000003.1"/>
</dbReference>
<keyword evidence="3" id="KW-1185">Reference proteome</keyword>
<dbReference type="InterPro" id="IPR046860">
    <property type="entry name" value="SnoaL_5"/>
</dbReference>
<dbReference type="OrthoDB" id="336094at2"/>
<dbReference type="InterPro" id="IPR032710">
    <property type="entry name" value="NTF2-like_dom_sf"/>
</dbReference>
<feature type="domain" description="SnoaL-like" evidence="1">
    <location>
        <begin position="1"/>
        <end position="117"/>
    </location>
</feature>
<name>A0A5S5C9V8_9FLAO</name>
<protein>
    <submittedName>
        <fullName evidence="2">SnoaL-like polyketide cyclase</fullName>
    </submittedName>
</protein>
<gene>
    <name evidence="2" type="ORF">BD809_103184</name>
</gene>
<evidence type="ECO:0000313" key="3">
    <source>
        <dbReference type="Proteomes" id="UP000324376"/>
    </source>
</evidence>
<organism evidence="2 3">
    <name type="scientific">Aquimarina intermedia</name>
    <dbReference type="NCBI Taxonomy" id="350814"/>
    <lineage>
        <taxon>Bacteria</taxon>
        <taxon>Pseudomonadati</taxon>
        <taxon>Bacteroidota</taxon>
        <taxon>Flavobacteriia</taxon>
        <taxon>Flavobacteriales</taxon>
        <taxon>Flavobacteriaceae</taxon>
        <taxon>Aquimarina</taxon>
    </lineage>
</organism>
<comment type="caution">
    <text evidence="2">The sequence shown here is derived from an EMBL/GenBank/DDBJ whole genome shotgun (WGS) entry which is preliminary data.</text>
</comment>
<dbReference type="Pfam" id="PF20409">
    <property type="entry name" value="SnoaL_5"/>
    <property type="match status" value="1"/>
</dbReference>
<dbReference type="SUPFAM" id="SSF54427">
    <property type="entry name" value="NTF2-like"/>
    <property type="match status" value="1"/>
</dbReference>